<gene>
    <name evidence="1" type="ORF">DNFV4_01254</name>
</gene>
<organism evidence="1 2">
    <name type="scientific">Nitrospira tepida</name>
    <dbReference type="NCBI Taxonomy" id="2973512"/>
    <lineage>
        <taxon>Bacteria</taxon>
        <taxon>Pseudomonadati</taxon>
        <taxon>Nitrospirota</taxon>
        <taxon>Nitrospiria</taxon>
        <taxon>Nitrospirales</taxon>
        <taxon>Nitrospiraceae</taxon>
        <taxon>Nitrospira</taxon>
    </lineage>
</organism>
<name>A0AA86MXD2_9BACT</name>
<keyword evidence="2" id="KW-1185">Reference proteome</keyword>
<dbReference type="AlphaFoldDB" id="A0AA86MXD2"/>
<sequence length="313" mass="36385">MAIQRLVFASKSERDNYYKLRRQWGDGYNIYPNLPFLMVFNTNDLFDLSTSELKRSELSKLEWSRLKKTSIDYTLCDGKDMPLLCIEFDGFQDGFNVGTKYYTDFPSDPWRLEITELKLKVAHNSMFPYFVVGSHHFKDFSDGIRLTIVDGIIGEVLTKRASQGRFNNGFSPEEVGYTQEQFNQLHELEQRDIIQDWVLSVEVEMEFAHNPVTLKCGQLQQEVGLYGHSTRYLEYPKAPGIENMKERIKALENATFYGVECVIETSDLGDVKRTCWLPNFKTPYFTGLGLIEEVAQLLALDWIKRQRERKSLS</sequence>
<dbReference type="Proteomes" id="UP001179121">
    <property type="component" value="Chromosome"/>
</dbReference>
<protein>
    <submittedName>
        <fullName evidence="1">Uncharacterized protein</fullName>
    </submittedName>
</protein>
<dbReference type="KEGG" id="nti:DNFV4_01254"/>
<evidence type="ECO:0000313" key="1">
    <source>
        <dbReference type="EMBL" id="CAI4030824.1"/>
    </source>
</evidence>
<evidence type="ECO:0000313" key="2">
    <source>
        <dbReference type="Proteomes" id="UP001179121"/>
    </source>
</evidence>
<dbReference type="RefSeq" id="WP_289267795.1">
    <property type="nucleotide sequence ID" value="NZ_OX365700.1"/>
</dbReference>
<reference evidence="1" key="1">
    <citation type="submission" date="2022-10" db="EMBL/GenBank/DDBJ databases">
        <authorList>
            <person name="Koch H."/>
        </authorList>
    </citation>
    <scope>NUCLEOTIDE SEQUENCE</scope>
    <source>
        <strain evidence="1">DNF</strain>
    </source>
</reference>
<dbReference type="EMBL" id="OX365700">
    <property type="protein sequence ID" value="CAI4030824.1"/>
    <property type="molecule type" value="Genomic_DNA"/>
</dbReference>
<accession>A0AA86MXD2</accession>
<proteinExistence type="predicted"/>